<sequence>MQEIIVTYINEHPIYRYYLENLPYNPALSLRAKALRKQGIYSEVVFWQQVHKRKFYNIDFDRQRIIGNYIADFYCKSLSLIIEIDGASHNDKEIYDDKRDAYLQSLGLKLFKVTDFRVLHDLENVMSELENFIITAYSKPPRPAGTPPQ</sequence>
<evidence type="ECO:0000313" key="2">
    <source>
        <dbReference type="EMBL" id="OYQ43456.1"/>
    </source>
</evidence>
<dbReference type="RefSeq" id="WP_094412623.1">
    <property type="nucleotide sequence ID" value="NZ_NOXV01000179.1"/>
</dbReference>
<dbReference type="PANTHER" id="PTHR38590">
    <property type="entry name" value="BLL0828 PROTEIN"/>
    <property type="match status" value="1"/>
</dbReference>
<dbReference type="Proteomes" id="UP000216605">
    <property type="component" value="Unassembled WGS sequence"/>
</dbReference>
<evidence type="ECO:0000259" key="1">
    <source>
        <dbReference type="Pfam" id="PF04480"/>
    </source>
</evidence>
<dbReference type="EMBL" id="NOXV01000179">
    <property type="protein sequence ID" value="OYQ43456.1"/>
    <property type="molecule type" value="Genomic_DNA"/>
</dbReference>
<dbReference type="SUPFAM" id="SSF52980">
    <property type="entry name" value="Restriction endonuclease-like"/>
    <property type="match status" value="1"/>
</dbReference>
<comment type="caution">
    <text evidence="2">The sequence shown here is derived from an EMBL/GenBank/DDBJ whole genome shotgun (WGS) entry which is preliminary data.</text>
</comment>
<dbReference type="CDD" id="cd01038">
    <property type="entry name" value="Endonuclease_DUF559"/>
    <property type="match status" value="1"/>
</dbReference>
<dbReference type="PANTHER" id="PTHR38590:SF1">
    <property type="entry name" value="BLL0828 PROTEIN"/>
    <property type="match status" value="1"/>
</dbReference>
<organism evidence="2 3">
    <name type="scientific">Flavobacterium cyanobacteriorum</name>
    <dbReference type="NCBI Taxonomy" id="2022802"/>
    <lineage>
        <taxon>Bacteria</taxon>
        <taxon>Pseudomonadati</taxon>
        <taxon>Bacteroidota</taxon>
        <taxon>Flavobacteriia</taxon>
        <taxon>Flavobacteriales</taxon>
        <taxon>Flavobacteriaceae</taxon>
        <taxon>Flavobacterium</taxon>
    </lineage>
</organism>
<reference evidence="2 3" key="1">
    <citation type="submission" date="2017-07" db="EMBL/GenBank/DDBJ databases">
        <title>Flavobacterium cyanobacteriorum sp. nov., isolated from cyanobacterial aggregates in a eutrophic lake.</title>
        <authorList>
            <person name="Cai H."/>
        </authorList>
    </citation>
    <scope>NUCLEOTIDE SEQUENCE [LARGE SCALE GENOMIC DNA]</scope>
    <source>
        <strain evidence="2 3">TH021</strain>
    </source>
</reference>
<name>A0A255ZPS1_9FLAO</name>
<gene>
    <name evidence="2" type="ORF">CHU92_03420</name>
</gene>
<protein>
    <recommendedName>
        <fullName evidence="1">DUF559 domain-containing protein</fullName>
    </recommendedName>
</protein>
<dbReference type="AlphaFoldDB" id="A0A255ZPS1"/>
<dbReference type="Pfam" id="PF04480">
    <property type="entry name" value="DUF559"/>
    <property type="match status" value="1"/>
</dbReference>
<proteinExistence type="predicted"/>
<dbReference type="InterPro" id="IPR011335">
    <property type="entry name" value="Restrct_endonuc-II-like"/>
</dbReference>
<dbReference type="OrthoDB" id="9798754at2"/>
<keyword evidence="3" id="KW-1185">Reference proteome</keyword>
<dbReference type="Gene3D" id="3.40.960.10">
    <property type="entry name" value="VSR Endonuclease"/>
    <property type="match status" value="1"/>
</dbReference>
<accession>A0A255ZPS1</accession>
<dbReference type="InterPro" id="IPR007569">
    <property type="entry name" value="DUF559"/>
</dbReference>
<evidence type="ECO:0000313" key="3">
    <source>
        <dbReference type="Proteomes" id="UP000216605"/>
    </source>
</evidence>
<feature type="domain" description="DUF559" evidence="1">
    <location>
        <begin position="30"/>
        <end position="131"/>
    </location>
</feature>
<dbReference type="InterPro" id="IPR047216">
    <property type="entry name" value="Endonuclease_DUF559_bact"/>
</dbReference>